<gene>
    <name evidence="2" type="ORF">M5K25_026704</name>
</gene>
<evidence type="ECO:0000313" key="2">
    <source>
        <dbReference type="EMBL" id="KAL0904577.1"/>
    </source>
</evidence>
<dbReference type="AlphaFoldDB" id="A0ABD0TY75"/>
<name>A0ABD0TY75_DENTH</name>
<dbReference type="Proteomes" id="UP001552299">
    <property type="component" value="Unassembled WGS sequence"/>
</dbReference>
<keyword evidence="3" id="KW-1185">Reference proteome</keyword>
<protein>
    <submittedName>
        <fullName evidence="2">Uncharacterized protein</fullName>
    </submittedName>
</protein>
<feature type="region of interest" description="Disordered" evidence="1">
    <location>
        <begin position="65"/>
        <end position="84"/>
    </location>
</feature>
<comment type="caution">
    <text evidence="2">The sequence shown here is derived from an EMBL/GenBank/DDBJ whole genome shotgun (WGS) entry which is preliminary data.</text>
</comment>
<evidence type="ECO:0000313" key="3">
    <source>
        <dbReference type="Proteomes" id="UP001552299"/>
    </source>
</evidence>
<evidence type="ECO:0000256" key="1">
    <source>
        <dbReference type="SAM" id="MobiDB-lite"/>
    </source>
</evidence>
<organism evidence="2 3">
    <name type="scientific">Dendrobium thyrsiflorum</name>
    <name type="common">Pinecone-like raceme dendrobium</name>
    <name type="synonym">Orchid</name>
    <dbReference type="NCBI Taxonomy" id="117978"/>
    <lineage>
        <taxon>Eukaryota</taxon>
        <taxon>Viridiplantae</taxon>
        <taxon>Streptophyta</taxon>
        <taxon>Embryophyta</taxon>
        <taxon>Tracheophyta</taxon>
        <taxon>Spermatophyta</taxon>
        <taxon>Magnoliopsida</taxon>
        <taxon>Liliopsida</taxon>
        <taxon>Asparagales</taxon>
        <taxon>Orchidaceae</taxon>
        <taxon>Epidendroideae</taxon>
        <taxon>Malaxideae</taxon>
        <taxon>Dendrobiinae</taxon>
        <taxon>Dendrobium</taxon>
    </lineage>
</organism>
<reference evidence="2 3" key="1">
    <citation type="journal article" date="2024" name="Plant Biotechnol. J.">
        <title>Dendrobium thyrsiflorum genome and its molecular insights into genes involved in important horticultural traits.</title>
        <authorList>
            <person name="Chen B."/>
            <person name="Wang J.Y."/>
            <person name="Zheng P.J."/>
            <person name="Li K.L."/>
            <person name="Liang Y.M."/>
            <person name="Chen X.F."/>
            <person name="Zhang C."/>
            <person name="Zhao X."/>
            <person name="He X."/>
            <person name="Zhang G.Q."/>
            <person name="Liu Z.J."/>
            <person name="Xu Q."/>
        </authorList>
    </citation>
    <scope>NUCLEOTIDE SEQUENCE [LARGE SCALE GENOMIC DNA]</scope>
    <source>
        <strain evidence="2">GZMU011</strain>
    </source>
</reference>
<dbReference type="EMBL" id="JANQDX010000019">
    <property type="protein sequence ID" value="KAL0904577.1"/>
    <property type="molecule type" value="Genomic_DNA"/>
</dbReference>
<accession>A0ABD0TY75</accession>
<sequence>MYLVDCKVRSRSHSRRHSLGVAKHLSTLHHCPRGSTCVGIAGVVLNQAQEGRRVGGLNRDNAVGVGADEARHGGNQTDFFLGEPRSKTGDGIIALLET</sequence>
<proteinExistence type="predicted"/>